<name>A0A3D9C981_9FLAO</name>
<dbReference type="AlphaFoldDB" id="A0A3D9C981"/>
<dbReference type="RefSeq" id="WP_115971000.1">
    <property type="nucleotide sequence ID" value="NZ_QNVT01000010.1"/>
</dbReference>
<dbReference type="Proteomes" id="UP000256686">
    <property type="component" value="Unassembled WGS sequence"/>
</dbReference>
<organism evidence="1 2">
    <name type="scientific">Chryseobacterium pennae</name>
    <dbReference type="NCBI Taxonomy" id="2258962"/>
    <lineage>
        <taxon>Bacteria</taxon>
        <taxon>Pseudomonadati</taxon>
        <taxon>Bacteroidota</taxon>
        <taxon>Flavobacteriia</taxon>
        <taxon>Flavobacteriales</taxon>
        <taxon>Weeksellaceae</taxon>
        <taxon>Chryseobacterium group</taxon>
        <taxon>Chryseobacterium</taxon>
    </lineage>
</organism>
<reference evidence="2" key="1">
    <citation type="submission" date="2018-06" db="EMBL/GenBank/DDBJ databases">
        <authorList>
            <person name="Lum Nde A."/>
            <person name="Hugo C."/>
        </authorList>
    </citation>
    <scope>NUCLEOTIDE SEQUENCE [LARGE SCALE GENOMIC DNA]</scope>
    <source>
        <strain evidence="2">1_F178</strain>
    </source>
</reference>
<evidence type="ECO:0000313" key="2">
    <source>
        <dbReference type="Proteomes" id="UP000256686"/>
    </source>
</evidence>
<gene>
    <name evidence="1" type="ORF">DRF65_12000</name>
</gene>
<proteinExistence type="predicted"/>
<protein>
    <submittedName>
        <fullName evidence="1">Uncharacterized protein</fullName>
    </submittedName>
</protein>
<sequence>MKKLLFIFSLFLAFFVKAQEKIMIKKNEITIPIGKKVMLNPQTEGNKIVNFEITDEQSITDKVDMMDLLKNFKKDSTTDNSIEFIFSEAQMMNTPYFILKTIQKTGKKMTFKAKIRLKGSPLYSSTSIIPVVNNAISLEQWQNNIDSIFLYDFVLQD</sequence>
<accession>A0A3D9C981</accession>
<dbReference type="EMBL" id="QNVT01000010">
    <property type="protein sequence ID" value="REC62061.1"/>
    <property type="molecule type" value="Genomic_DNA"/>
</dbReference>
<comment type="caution">
    <text evidence="1">The sequence shown here is derived from an EMBL/GenBank/DDBJ whole genome shotgun (WGS) entry which is preliminary data.</text>
</comment>
<evidence type="ECO:0000313" key="1">
    <source>
        <dbReference type="EMBL" id="REC62061.1"/>
    </source>
</evidence>
<keyword evidence="2" id="KW-1185">Reference proteome</keyword>